<evidence type="ECO:0008006" key="4">
    <source>
        <dbReference type="Google" id="ProtNLM"/>
    </source>
</evidence>
<keyword evidence="1" id="KW-0732">Signal</keyword>
<evidence type="ECO:0000313" key="3">
    <source>
        <dbReference type="Proteomes" id="UP000223982"/>
    </source>
</evidence>
<reference evidence="2 3" key="1">
    <citation type="submission" date="2017-02" db="EMBL/GenBank/DDBJ databases">
        <title>Prevalence of linear plasmids in Propionibacterium acnes isolates obtained from cancerous prostatic tissue.</title>
        <authorList>
            <person name="Davidsson S."/>
            <person name="Bruggemann H."/>
        </authorList>
    </citation>
    <scope>NUCLEOTIDE SEQUENCE [LARGE SCALE GENOMIC DNA]</scope>
    <source>
        <strain evidence="2 3">09-9</strain>
    </source>
</reference>
<dbReference type="Gene3D" id="2.60.20.10">
    <property type="entry name" value="Crystallins"/>
    <property type="match status" value="1"/>
</dbReference>
<accession>A0AA44U3H1</accession>
<name>A0AA44U3H1_CUTAC</name>
<dbReference type="Proteomes" id="UP000223982">
    <property type="component" value="Unassembled WGS sequence"/>
</dbReference>
<dbReference type="AlphaFoldDB" id="A0AA44U3H1"/>
<gene>
    <name evidence="2" type="ORF">APS60_10000</name>
</gene>
<evidence type="ECO:0000313" key="2">
    <source>
        <dbReference type="EMBL" id="PHJ26803.1"/>
    </source>
</evidence>
<feature type="chain" id="PRO_5041350044" description="Lactococcin 972 family bacteriocin" evidence="1">
    <location>
        <begin position="29"/>
        <end position="121"/>
    </location>
</feature>
<dbReference type="RefSeq" id="WP_083313030.1">
    <property type="nucleotide sequence ID" value="NZ_JAJCWI010000004.1"/>
</dbReference>
<protein>
    <recommendedName>
        <fullName evidence="4">Lactococcin 972 family bacteriocin</fullName>
    </recommendedName>
</protein>
<feature type="signal peptide" evidence="1">
    <location>
        <begin position="1"/>
        <end position="28"/>
    </location>
</feature>
<sequence length="121" mass="13331">MEALAMSVNRKIVGGGVVAACMAATVLAAAPAPSKAALEMYADSNFHGLIAKQTKVGYYNFNKNQNDSLSSVKNQTPYGAAFWYDVNQKGHCWDYKPWTNDSSFWWKDHDEGSSYGLGHRC</sequence>
<proteinExistence type="predicted"/>
<evidence type="ECO:0000256" key="1">
    <source>
        <dbReference type="SAM" id="SignalP"/>
    </source>
</evidence>
<comment type="caution">
    <text evidence="2">The sequence shown here is derived from an EMBL/GenBank/DDBJ whole genome shotgun (WGS) entry which is preliminary data.</text>
</comment>
<dbReference type="EMBL" id="LKVB01000009">
    <property type="protein sequence ID" value="PHJ26803.1"/>
    <property type="molecule type" value="Genomic_DNA"/>
</dbReference>
<organism evidence="2 3">
    <name type="scientific">Cutibacterium acnes</name>
    <name type="common">Propionibacterium acnes</name>
    <dbReference type="NCBI Taxonomy" id="1747"/>
    <lineage>
        <taxon>Bacteria</taxon>
        <taxon>Bacillati</taxon>
        <taxon>Actinomycetota</taxon>
        <taxon>Actinomycetes</taxon>
        <taxon>Propionibacteriales</taxon>
        <taxon>Propionibacteriaceae</taxon>
        <taxon>Cutibacterium</taxon>
    </lineage>
</organism>